<dbReference type="GO" id="GO:0004803">
    <property type="term" value="F:transposase activity"/>
    <property type="evidence" value="ECO:0007669"/>
    <property type="project" value="InterPro"/>
</dbReference>
<name>A0A345CVT0_9GAMM</name>
<dbReference type="EMBL" id="CP013970">
    <property type="protein sequence ID" value="AXF77547.1"/>
    <property type="molecule type" value="Genomic_DNA"/>
</dbReference>
<evidence type="ECO:0000313" key="3">
    <source>
        <dbReference type="Proteomes" id="UP000264980"/>
    </source>
</evidence>
<dbReference type="SUPFAM" id="SSF143422">
    <property type="entry name" value="Transposase IS200-like"/>
    <property type="match status" value="1"/>
</dbReference>
<dbReference type="InterPro" id="IPR036515">
    <property type="entry name" value="Transposase_17_sf"/>
</dbReference>
<evidence type="ECO:0000313" key="2">
    <source>
        <dbReference type="EMBL" id="AXF77547.1"/>
    </source>
</evidence>
<dbReference type="Gene3D" id="3.30.70.1290">
    <property type="entry name" value="Transposase IS200-like"/>
    <property type="match status" value="1"/>
</dbReference>
<dbReference type="AlphaFoldDB" id="A0A345CVT0"/>
<proteinExistence type="predicted"/>
<dbReference type="PANTHER" id="PTHR33360:SF2">
    <property type="entry name" value="TRANSPOSASE FOR INSERTION SEQUENCE ELEMENT IS200"/>
    <property type="match status" value="1"/>
</dbReference>
<dbReference type="Proteomes" id="UP000264980">
    <property type="component" value="Chromosome"/>
</dbReference>
<accession>A0A345CVT0</accession>
<reference evidence="2 3" key="1">
    <citation type="submission" date="2016-01" db="EMBL/GenBank/DDBJ databases">
        <authorList>
            <person name="Oliw E.H."/>
        </authorList>
    </citation>
    <scope>NUCLEOTIDE SEQUENCE [LARGE SCALE GENOMIC DNA]</scope>
    <source>
        <strain evidence="2 3">MDcuke</strain>
    </source>
</reference>
<dbReference type="PANTHER" id="PTHR33360">
    <property type="entry name" value="TRANSPOSASE FOR INSERTION SEQUENCE ELEMENT IS200"/>
    <property type="match status" value="1"/>
</dbReference>
<protein>
    <submittedName>
        <fullName evidence="2">IS200/IS605 family transposase</fullName>
    </submittedName>
</protein>
<dbReference type="GO" id="GO:0006313">
    <property type="term" value="P:DNA transposition"/>
    <property type="evidence" value="ECO:0007669"/>
    <property type="project" value="InterPro"/>
</dbReference>
<dbReference type="NCBIfam" id="NF033573">
    <property type="entry name" value="transpos_IS200"/>
    <property type="match status" value="1"/>
</dbReference>
<feature type="domain" description="Transposase IS200-like" evidence="1">
    <location>
        <begin position="11"/>
        <end position="130"/>
    </location>
</feature>
<dbReference type="Pfam" id="PF01797">
    <property type="entry name" value="Y1_Tnp"/>
    <property type="match status" value="1"/>
</dbReference>
<sequence>MSRYESASHVSYRCQYHLVWTPKYRYKTLKGHLGKEVYRSIYIYSNMKKCTVVELNVQIYHMHLVVRTPPGLGVSELMEFVKGRTAIRLFEKFPYLRKHKLWCNHFWQRGYFVDSVGAKEEVIRRYVRYQDKVAKEEEERHIQLGLERWCLSPLLGGGVKATCYAGGFLLRSDFTVHALFFLRCCVSSAATMFILCGTHTMTPFYRARRASCMKLCCRRLWPRLAVVESVLLCGTDVRLQ</sequence>
<dbReference type="GO" id="GO:0003677">
    <property type="term" value="F:DNA binding"/>
    <property type="evidence" value="ECO:0007669"/>
    <property type="project" value="InterPro"/>
</dbReference>
<dbReference type="InterPro" id="IPR002686">
    <property type="entry name" value="Transposase_17"/>
</dbReference>
<gene>
    <name evidence="2" type="primary">tnpA</name>
    <name evidence="2" type="ORF">AV903_18320</name>
</gene>
<evidence type="ECO:0000259" key="1">
    <source>
        <dbReference type="SMART" id="SM01321"/>
    </source>
</evidence>
<organism evidence="2 3">
    <name type="scientific">Erwinia tracheiphila</name>
    <dbReference type="NCBI Taxonomy" id="65700"/>
    <lineage>
        <taxon>Bacteria</taxon>
        <taxon>Pseudomonadati</taxon>
        <taxon>Pseudomonadota</taxon>
        <taxon>Gammaproteobacteria</taxon>
        <taxon>Enterobacterales</taxon>
        <taxon>Erwiniaceae</taxon>
        <taxon>Erwinia</taxon>
    </lineage>
</organism>
<dbReference type="SMART" id="SM01321">
    <property type="entry name" value="Y1_Tnp"/>
    <property type="match status" value="1"/>
</dbReference>